<comment type="caution">
    <text evidence="1">The sequence shown here is derived from an EMBL/GenBank/DDBJ whole genome shotgun (WGS) entry which is preliminary data.</text>
</comment>
<evidence type="ECO:0000313" key="2">
    <source>
        <dbReference type="Proteomes" id="UP000824219"/>
    </source>
</evidence>
<gene>
    <name evidence="1" type="ORF">KOW79_005378</name>
</gene>
<dbReference type="Proteomes" id="UP000824219">
    <property type="component" value="Linkage Group LG06"/>
</dbReference>
<dbReference type="InterPro" id="IPR033333">
    <property type="entry name" value="FANCB"/>
</dbReference>
<organism evidence="1 2">
    <name type="scientific">Hemibagrus wyckioides</name>
    <dbReference type="NCBI Taxonomy" id="337641"/>
    <lineage>
        <taxon>Eukaryota</taxon>
        <taxon>Metazoa</taxon>
        <taxon>Chordata</taxon>
        <taxon>Craniata</taxon>
        <taxon>Vertebrata</taxon>
        <taxon>Euteleostomi</taxon>
        <taxon>Actinopterygii</taxon>
        <taxon>Neopterygii</taxon>
        <taxon>Teleostei</taxon>
        <taxon>Ostariophysi</taxon>
        <taxon>Siluriformes</taxon>
        <taxon>Bagridae</taxon>
        <taxon>Hemibagrus</taxon>
    </lineage>
</organism>
<dbReference type="PANTHER" id="PTHR28450:SF1">
    <property type="entry name" value="FANCONI ANEMIA GROUP B PROTEIN"/>
    <property type="match status" value="1"/>
</dbReference>
<dbReference type="EMBL" id="JAHKSW010000006">
    <property type="protein sequence ID" value="KAG7331409.1"/>
    <property type="molecule type" value="Genomic_DNA"/>
</dbReference>
<evidence type="ECO:0008006" key="3">
    <source>
        <dbReference type="Google" id="ProtNLM"/>
    </source>
</evidence>
<dbReference type="GO" id="GO:1905168">
    <property type="term" value="P:positive regulation of double-strand break repair via homologous recombination"/>
    <property type="evidence" value="ECO:0007669"/>
    <property type="project" value="TreeGrafter"/>
</dbReference>
<dbReference type="OrthoDB" id="1917888at2759"/>
<accession>A0A9D3P099</accession>
<evidence type="ECO:0000313" key="1">
    <source>
        <dbReference type="EMBL" id="KAG7331409.1"/>
    </source>
</evidence>
<protein>
    <recommendedName>
        <fullName evidence="3">Fanconi anemia group B protein</fullName>
    </recommendedName>
</protein>
<reference evidence="1 2" key="1">
    <citation type="submission" date="2021-06" db="EMBL/GenBank/DDBJ databases">
        <title>Chromosome-level genome assembly of the red-tail catfish (Hemibagrus wyckioides).</title>
        <authorList>
            <person name="Shao F."/>
        </authorList>
    </citation>
    <scope>NUCLEOTIDE SEQUENCE [LARGE SCALE GENOMIC DNA]</scope>
    <source>
        <strain evidence="1">EC202008001</strain>
        <tissue evidence="1">Blood</tissue>
    </source>
</reference>
<dbReference type="GO" id="GO:2000042">
    <property type="term" value="P:negative regulation of double-strand break repair via homologous recombination"/>
    <property type="evidence" value="ECO:0007669"/>
    <property type="project" value="TreeGrafter"/>
</dbReference>
<dbReference type="AlphaFoldDB" id="A0A9D3P099"/>
<keyword evidence="2" id="KW-1185">Reference proteome</keyword>
<sequence length="793" mass="88953">MASVHQCLHMVTLHGDLLIFQCKHPNSRSSEVIFWRMSFNRDSGTFLNKDDKITTMYENASRAVSIIHCTAVVNVKTRQRALCILLRLHRKGSQGFKYMLYSLSSRTSAKLHVEFSLPYEMGKDVSIFHGPTLVWSHQDIVFYTSAETGSVKEVPIHLKVSFLGELPLSRRPIAVLGLQKMTEEEMGNDAEDKTVLYFLEDGKTFSADCLLPSAYSLVVRCMLVLSAKEVDGSLRSTVIAATCRRQLVWFENGLPDEVCLLPYKEPRSIRTVHTGSGCLIVVVFEHGNVCAVWKDTFKVAACWTDVHLLLVDDFLGAGFEQMLLLFEDIDSADGILEKFLLTDLCGISHSHGRAESEDVNRCEVAEDNITLTIQALEARLQSGLAFLQDLQRDLHVKDHVIQQCISALCDLLSDRKHVVSPALQEGLVSLLDEQSEEDECTPYVRMETNSGESLLKVERVWHRVIGHRLVFGALLAPTNQMTESENMIAAFIATPPMVQSVNKIICYPEPLTSAAPGPPNAKRSKFPSGPAVLIVTDLAPLLTFDPIKCSVLLCVSTTEAENASHHCKLVNLDLKGALEGKFQPRLFEDCSIDSDESREDLLSLMAAFESWRFHITSNDRTVVDVLRFLEEKFRAKRLNISPQYLLCCSVQPPSTMLFHWKPCSSFDGMLELCCSDHLCLLHFLDTLCNFLPVSHCIKLLKTGQGRNGSSALSMEHEIRTIKESVVDLIHGGVEDPSSGLFVHISREQWLKEQSDQLHPLVEVKLYHRLVERAIDLEMASDVAMLMEAELNEY</sequence>
<dbReference type="GO" id="GO:0043240">
    <property type="term" value="C:Fanconi anaemia nuclear complex"/>
    <property type="evidence" value="ECO:0007669"/>
    <property type="project" value="InterPro"/>
</dbReference>
<dbReference type="PANTHER" id="PTHR28450">
    <property type="entry name" value="FANCONI ANEMIA GROUP B PROTEIN"/>
    <property type="match status" value="1"/>
</dbReference>
<name>A0A9D3P099_9TELE</name>
<dbReference type="GO" id="GO:0036297">
    <property type="term" value="P:interstrand cross-link repair"/>
    <property type="evidence" value="ECO:0007669"/>
    <property type="project" value="InterPro"/>
</dbReference>
<proteinExistence type="predicted"/>
<dbReference type="GO" id="GO:1990414">
    <property type="term" value="P:replication-born double-strand break repair via sister chromatid exchange"/>
    <property type="evidence" value="ECO:0007669"/>
    <property type="project" value="TreeGrafter"/>
</dbReference>